<name>A0A1V6SPW9_9EURO</name>
<evidence type="ECO:0000313" key="2">
    <source>
        <dbReference type="EMBL" id="OQE15603.1"/>
    </source>
</evidence>
<protein>
    <submittedName>
        <fullName evidence="2">Uncharacterized protein</fullName>
    </submittedName>
</protein>
<gene>
    <name evidence="2" type="ORF">PENFLA_c031G07148</name>
</gene>
<sequence>MAGTSGHGLFSSAPGKTERFQGWP</sequence>
<evidence type="ECO:0000313" key="3">
    <source>
        <dbReference type="Proteomes" id="UP000191342"/>
    </source>
</evidence>
<feature type="region of interest" description="Disordered" evidence="1">
    <location>
        <begin position="1"/>
        <end position="24"/>
    </location>
</feature>
<dbReference type="AlphaFoldDB" id="A0A1V6SPW9"/>
<accession>A0A1V6SPW9</accession>
<dbReference type="EMBL" id="MLQL01000031">
    <property type="protein sequence ID" value="OQE15603.1"/>
    <property type="molecule type" value="Genomic_DNA"/>
</dbReference>
<evidence type="ECO:0000256" key="1">
    <source>
        <dbReference type="SAM" id="MobiDB-lite"/>
    </source>
</evidence>
<keyword evidence="3" id="KW-1185">Reference proteome</keyword>
<comment type="caution">
    <text evidence="2">The sequence shown here is derived from an EMBL/GenBank/DDBJ whole genome shotgun (WGS) entry which is preliminary data.</text>
</comment>
<dbReference type="Proteomes" id="UP000191342">
    <property type="component" value="Unassembled WGS sequence"/>
</dbReference>
<reference evidence="3" key="1">
    <citation type="journal article" date="2017" name="Nat. Microbiol.">
        <title>Global analysis of biosynthetic gene clusters reveals vast potential of secondary metabolite production in Penicillium species.</title>
        <authorList>
            <person name="Nielsen J.C."/>
            <person name="Grijseels S."/>
            <person name="Prigent S."/>
            <person name="Ji B."/>
            <person name="Dainat J."/>
            <person name="Nielsen K.F."/>
            <person name="Frisvad J.C."/>
            <person name="Workman M."/>
            <person name="Nielsen J."/>
        </authorList>
    </citation>
    <scope>NUCLEOTIDE SEQUENCE [LARGE SCALE GENOMIC DNA]</scope>
    <source>
        <strain evidence="3">IBT 14082</strain>
    </source>
</reference>
<proteinExistence type="predicted"/>
<organism evidence="2 3">
    <name type="scientific">Penicillium flavigenum</name>
    <dbReference type="NCBI Taxonomy" id="254877"/>
    <lineage>
        <taxon>Eukaryota</taxon>
        <taxon>Fungi</taxon>
        <taxon>Dikarya</taxon>
        <taxon>Ascomycota</taxon>
        <taxon>Pezizomycotina</taxon>
        <taxon>Eurotiomycetes</taxon>
        <taxon>Eurotiomycetidae</taxon>
        <taxon>Eurotiales</taxon>
        <taxon>Aspergillaceae</taxon>
        <taxon>Penicillium</taxon>
    </lineage>
</organism>